<dbReference type="OMA" id="CEYIAAY"/>
<reference evidence="3" key="3">
    <citation type="submission" date="2015-02" db="UniProtKB">
        <authorList>
            <consortium name="EnsemblProtists"/>
        </authorList>
    </citation>
    <scope>IDENTIFICATION</scope>
    <source>
        <strain evidence="3">DAOM BR144</strain>
    </source>
</reference>
<feature type="region of interest" description="Disordered" evidence="1">
    <location>
        <begin position="257"/>
        <end position="282"/>
    </location>
</feature>
<dbReference type="STRING" id="431595.K3WDH1"/>
<dbReference type="PROSITE" id="PS51205">
    <property type="entry name" value="VPS9"/>
    <property type="match status" value="1"/>
</dbReference>
<dbReference type="Gene3D" id="1.10.246.120">
    <property type="match status" value="1"/>
</dbReference>
<feature type="region of interest" description="Disordered" evidence="1">
    <location>
        <begin position="308"/>
        <end position="396"/>
    </location>
</feature>
<keyword evidence="4" id="KW-1185">Reference proteome</keyword>
<dbReference type="EnsemblProtists" id="PYU1_T003012">
    <property type="protein sequence ID" value="PYU1_T003012"/>
    <property type="gene ID" value="PYU1_G003009"/>
</dbReference>
<dbReference type="GO" id="GO:0005085">
    <property type="term" value="F:guanyl-nucleotide exchange factor activity"/>
    <property type="evidence" value="ECO:0007669"/>
    <property type="project" value="InterPro"/>
</dbReference>
<dbReference type="GO" id="GO:0031267">
    <property type="term" value="F:small GTPase binding"/>
    <property type="evidence" value="ECO:0007669"/>
    <property type="project" value="TreeGrafter"/>
</dbReference>
<feature type="compositionally biased region" description="Gly residues" evidence="1">
    <location>
        <begin position="314"/>
        <end position="327"/>
    </location>
</feature>
<reference evidence="4" key="2">
    <citation type="submission" date="2010-04" db="EMBL/GenBank/DDBJ databases">
        <authorList>
            <person name="Buell R."/>
            <person name="Hamilton J."/>
            <person name="Hostetler J."/>
        </authorList>
    </citation>
    <scope>NUCLEOTIDE SEQUENCE [LARGE SCALE GENOMIC DNA]</scope>
    <source>
        <strain evidence="4">DAOM:BR144</strain>
    </source>
</reference>
<evidence type="ECO:0000256" key="1">
    <source>
        <dbReference type="SAM" id="MobiDB-lite"/>
    </source>
</evidence>
<dbReference type="SUPFAM" id="SSF109993">
    <property type="entry name" value="VPS9 domain"/>
    <property type="match status" value="1"/>
</dbReference>
<dbReference type="InterPro" id="IPR003123">
    <property type="entry name" value="VPS9"/>
</dbReference>
<dbReference type="VEuPathDB" id="FungiDB:PYU1_G003009"/>
<organism evidence="3 4">
    <name type="scientific">Globisporangium ultimum (strain ATCC 200006 / CBS 805.95 / DAOM BR144)</name>
    <name type="common">Pythium ultimum</name>
    <dbReference type="NCBI Taxonomy" id="431595"/>
    <lineage>
        <taxon>Eukaryota</taxon>
        <taxon>Sar</taxon>
        <taxon>Stramenopiles</taxon>
        <taxon>Oomycota</taxon>
        <taxon>Peronosporomycetes</taxon>
        <taxon>Pythiales</taxon>
        <taxon>Pythiaceae</taxon>
        <taxon>Globisporangium</taxon>
    </lineage>
</organism>
<dbReference type="eggNOG" id="KOG2319">
    <property type="taxonomic scope" value="Eukaryota"/>
</dbReference>
<dbReference type="PANTHER" id="PTHR23101:SF25">
    <property type="entry name" value="GTPASE-ACTIVATING PROTEIN AND VPS9 DOMAIN-CONTAINING PROTEIN 1"/>
    <property type="match status" value="1"/>
</dbReference>
<dbReference type="GO" id="GO:0005829">
    <property type="term" value="C:cytosol"/>
    <property type="evidence" value="ECO:0007669"/>
    <property type="project" value="TreeGrafter"/>
</dbReference>
<protein>
    <recommendedName>
        <fullName evidence="2">VPS9 domain-containing protein</fullName>
    </recommendedName>
</protein>
<evidence type="ECO:0000313" key="3">
    <source>
        <dbReference type="EnsemblProtists" id="PYU1_T003012"/>
    </source>
</evidence>
<dbReference type="Pfam" id="PF02204">
    <property type="entry name" value="VPS9"/>
    <property type="match status" value="1"/>
</dbReference>
<feature type="domain" description="VPS9" evidence="2">
    <location>
        <begin position="512"/>
        <end position="655"/>
    </location>
</feature>
<evidence type="ECO:0000259" key="2">
    <source>
        <dbReference type="PROSITE" id="PS51205"/>
    </source>
</evidence>
<dbReference type="Proteomes" id="UP000019132">
    <property type="component" value="Unassembled WGS sequence"/>
</dbReference>
<dbReference type="GO" id="GO:0016192">
    <property type="term" value="P:vesicle-mediated transport"/>
    <property type="evidence" value="ECO:0007669"/>
    <property type="project" value="InterPro"/>
</dbReference>
<sequence length="662" mass="73390">HALNKLQDVALTLNEVLDNNNQGADTDANETAESVEWDLPLQDENARLRSQVADLTSALVARDMEIASLRERCQFLMNAVEQQDEVIAKIYAAASPTASPPTQQPIGGAARPIPIPQATSKASHLQQKAEVAPATPRDAAKKAMSSLKADSVRRYPGMVGRVEPAREMLEAHLDSIGYRQQNAGDDIESLSEGIERASASTTTPAGGESEVEALDRFLFASPPKTTTSLFIDSPATNRHEQDNNYDHSAALVGSPLDRNTRHHARSPVPQRSPFLERRGSIGSDDVDFAKSAGFLRKANRKLSGRLSVSDFGLLGDGGTTSVGGGGVSRSLSNGSDNQSEESAGSESSTTRRTASQRNLFGEIDDREEEAKRKKKNKSSTRDRTRSGGGSSAEKDERELTYAEFLERISLPSSRDLLDSIRVFIGSILGPRGDGKPPRSTDYLDYDFYGHHEFRRRYDQFFENMDDRLSAHPAWRHASESTLAKARDGIEKYVMDKLSDIAFNQLPECQQWKNEDERLFRRMKLLSFITPDMLDIKPCMRNEVVWSMAEDELRRINSFRAPGDKINCIVRCCSVIFSVLNLSRGSDNDSRPGADDFLPVFIYIVLHSQIPRLVSNCEYIAAYRNPADLMSKAGYCFVNLRSAIEFINVLDGSMLSISMDEFN</sequence>
<accession>K3WDH1</accession>
<dbReference type="InterPro" id="IPR041545">
    <property type="entry name" value="DUF5601"/>
</dbReference>
<evidence type="ECO:0000313" key="4">
    <source>
        <dbReference type="Proteomes" id="UP000019132"/>
    </source>
</evidence>
<feature type="compositionally biased region" description="Low complexity" evidence="1">
    <location>
        <begin position="328"/>
        <end position="357"/>
    </location>
</feature>
<dbReference type="InParanoid" id="K3WDH1"/>
<dbReference type="Gene3D" id="1.20.1050.80">
    <property type="entry name" value="VPS9 domain"/>
    <property type="match status" value="1"/>
</dbReference>
<dbReference type="EMBL" id="GL376628">
    <property type="status" value="NOT_ANNOTATED_CDS"/>
    <property type="molecule type" value="Genomic_DNA"/>
</dbReference>
<dbReference type="InterPro" id="IPR037191">
    <property type="entry name" value="VPS9_dom_sf"/>
</dbReference>
<dbReference type="Pfam" id="PF18151">
    <property type="entry name" value="DUF5601"/>
    <property type="match status" value="1"/>
</dbReference>
<dbReference type="HOGENOM" id="CLU_030153_0_0_1"/>
<dbReference type="PANTHER" id="PTHR23101">
    <property type="entry name" value="RAB GDP/GTP EXCHANGE FACTOR"/>
    <property type="match status" value="1"/>
</dbReference>
<dbReference type="SMART" id="SM00167">
    <property type="entry name" value="VPS9"/>
    <property type="match status" value="1"/>
</dbReference>
<proteinExistence type="predicted"/>
<name>K3WDH1_GLOUD</name>
<reference evidence="4" key="1">
    <citation type="journal article" date="2010" name="Genome Biol.">
        <title>Genome sequence of the necrotrophic plant pathogen Pythium ultimum reveals original pathogenicity mechanisms and effector repertoire.</title>
        <authorList>
            <person name="Levesque C.A."/>
            <person name="Brouwer H."/>
            <person name="Cano L."/>
            <person name="Hamilton J.P."/>
            <person name="Holt C."/>
            <person name="Huitema E."/>
            <person name="Raffaele S."/>
            <person name="Robideau G.P."/>
            <person name="Thines M."/>
            <person name="Win J."/>
            <person name="Zerillo M.M."/>
            <person name="Beakes G.W."/>
            <person name="Boore J.L."/>
            <person name="Busam D."/>
            <person name="Dumas B."/>
            <person name="Ferriera S."/>
            <person name="Fuerstenberg S.I."/>
            <person name="Gachon C.M."/>
            <person name="Gaulin E."/>
            <person name="Govers F."/>
            <person name="Grenville-Briggs L."/>
            <person name="Horner N."/>
            <person name="Hostetler J."/>
            <person name="Jiang R.H."/>
            <person name="Johnson J."/>
            <person name="Krajaejun T."/>
            <person name="Lin H."/>
            <person name="Meijer H.J."/>
            <person name="Moore B."/>
            <person name="Morris P."/>
            <person name="Phuntmart V."/>
            <person name="Puiu D."/>
            <person name="Shetty J."/>
            <person name="Stajich J.E."/>
            <person name="Tripathy S."/>
            <person name="Wawra S."/>
            <person name="van West P."/>
            <person name="Whitty B.R."/>
            <person name="Coutinho P.M."/>
            <person name="Henrissat B."/>
            <person name="Martin F."/>
            <person name="Thomas P.D."/>
            <person name="Tyler B.M."/>
            <person name="De Vries R.P."/>
            <person name="Kamoun S."/>
            <person name="Yandell M."/>
            <person name="Tisserat N."/>
            <person name="Buell C.R."/>
        </authorList>
    </citation>
    <scope>NUCLEOTIDE SEQUENCE</scope>
    <source>
        <strain evidence="4">DAOM:BR144</strain>
    </source>
</reference>
<dbReference type="GO" id="GO:0030139">
    <property type="term" value="C:endocytic vesicle"/>
    <property type="evidence" value="ECO:0007669"/>
    <property type="project" value="TreeGrafter"/>
</dbReference>
<dbReference type="InterPro" id="IPR045046">
    <property type="entry name" value="Vps9-like"/>
</dbReference>
<dbReference type="AlphaFoldDB" id="K3WDH1"/>